<proteinExistence type="predicted"/>
<name>A0A8H5H371_9AGAR</name>
<feature type="compositionally biased region" description="Low complexity" evidence="1">
    <location>
        <begin position="134"/>
        <end position="145"/>
    </location>
</feature>
<dbReference type="Proteomes" id="UP000565441">
    <property type="component" value="Unassembled WGS sequence"/>
</dbReference>
<dbReference type="EMBL" id="JAACJP010000031">
    <property type="protein sequence ID" value="KAF5375842.1"/>
    <property type="molecule type" value="Genomic_DNA"/>
</dbReference>
<evidence type="ECO:0000313" key="3">
    <source>
        <dbReference type="Proteomes" id="UP000565441"/>
    </source>
</evidence>
<protein>
    <recommendedName>
        <fullName evidence="4">C2H2-type domain-containing protein</fullName>
    </recommendedName>
</protein>
<sequence length="316" mass="34301">MSNSISKSSQKRAGPLSLQDIITTFHNGSLGSDVHPMVLEAVVQIVLSKPTEPETCPSEVSCASPDSVPSNTSAGNPYWHLTEETLHSREACSDLRPPPSKGYDTFWSNFQRNKAFSTPGTPSRCHTQNPTVIPTSSSPTPLSLSAQSYSNRRSLSSPIPVKASSPSPRRPNKRKASSLSDLVEDYPALANFIGVIPAHPNEKRVDPFPCNRCRKTVGGDISVVRRHLADYHKTSGKAVVARCIFPGCDKDIQAGHIGSHIFSHQALHRARCGLCGQGFSRPESVVQHIASGACRILKAVDMAEGSQRPRKQLRHI</sequence>
<evidence type="ECO:0008006" key="4">
    <source>
        <dbReference type="Google" id="ProtNLM"/>
    </source>
</evidence>
<keyword evidence="3" id="KW-1185">Reference proteome</keyword>
<gene>
    <name evidence="2" type="ORF">D9615_008177</name>
</gene>
<comment type="caution">
    <text evidence="2">The sequence shown here is derived from an EMBL/GenBank/DDBJ whole genome shotgun (WGS) entry which is preliminary data.</text>
</comment>
<accession>A0A8H5H371</accession>
<dbReference type="OrthoDB" id="3042246at2759"/>
<evidence type="ECO:0000313" key="2">
    <source>
        <dbReference type="EMBL" id="KAF5375842.1"/>
    </source>
</evidence>
<feature type="compositionally biased region" description="Polar residues" evidence="1">
    <location>
        <begin position="146"/>
        <end position="157"/>
    </location>
</feature>
<feature type="compositionally biased region" description="Polar residues" evidence="1">
    <location>
        <begin position="117"/>
        <end position="133"/>
    </location>
</feature>
<evidence type="ECO:0000256" key="1">
    <source>
        <dbReference type="SAM" id="MobiDB-lite"/>
    </source>
</evidence>
<reference evidence="2 3" key="1">
    <citation type="journal article" date="2020" name="ISME J.">
        <title>Uncovering the hidden diversity of litter-decomposition mechanisms in mushroom-forming fungi.</title>
        <authorList>
            <person name="Floudas D."/>
            <person name="Bentzer J."/>
            <person name="Ahren D."/>
            <person name="Johansson T."/>
            <person name="Persson P."/>
            <person name="Tunlid A."/>
        </authorList>
    </citation>
    <scope>NUCLEOTIDE SEQUENCE [LARGE SCALE GENOMIC DNA]</scope>
    <source>
        <strain evidence="2 3">CBS 661.87</strain>
    </source>
</reference>
<dbReference type="AlphaFoldDB" id="A0A8H5H371"/>
<feature type="region of interest" description="Disordered" evidence="1">
    <location>
        <begin position="117"/>
        <end position="179"/>
    </location>
</feature>
<organism evidence="2 3">
    <name type="scientific">Tricholomella constricta</name>
    <dbReference type="NCBI Taxonomy" id="117010"/>
    <lineage>
        <taxon>Eukaryota</taxon>
        <taxon>Fungi</taxon>
        <taxon>Dikarya</taxon>
        <taxon>Basidiomycota</taxon>
        <taxon>Agaricomycotina</taxon>
        <taxon>Agaricomycetes</taxon>
        <taxon>Agaricomycetidae</taxon>
        <taxon>Agaricales</taxon>
        <taxon>Tricholomatineae</taxon>
        <taxon>Lyophyllaceae</taxon>
        <taxon>Tricholomella</taxon>
    </lineage>
</organism>